<dbReference type="SUPFAM" id="SSF46785">
    <property type="entry name" value="Winged helix' DNA-binding domain"/>
    <property type="match status" value="1"/>
</dbReference>
<dbReference type="GO" id="GO:0003677">
    <property type="term" value="F:DNA binding"/>
    <property type="evidence" value="ECO:0007669"/>
    <property type="project" value="UniProtKB-KW"/>
</dbReference>
<dbReference type="PANTHER" id="PTHR30419:SF28">
    <property type="entry name" value="HTH-TYPE TRANSCRIPTIONAL REGULATOR BSDA"/>
    <property type="match status" value="1"/>
</dbReference>
<keyword evidence="2" id="KW-0805">Transcription regulation</keyword>
<gene>
    <name evidence="6" type="ORF">SAMN05216508_10768</name>
</gene>
<proteinExistence type="inferred from homology"/>
<evidence type="ECO:0000313" key="7">
    <source>
        <dbReference type="Proteomes" id="UP000198817"/>
    </source>
</evidence>
<evidence type="ECO:0000256" key="3">
    <source>
        <dbReference type="ARBA" id="ARBA00023125"/>
    </source>
</evidence>
<accession>A0A1I7GKE8</accession>
<dbReference type="Pfam" id="PF03466">
    <property type="entry name" value="LysR_substrate"/>
    <property type="match status" value="1"/>
</dbReference>
<evidence type="ECO:0000256" key="2">
    <source>
        <dbReference type="ARBA" id="ARBA00023015"/>
    </source>
</evidence>
<evidence type="ECO:0000259" key="5">
    <source>
        <dbReference type="PROSITE" id="PS50931"/>
    </source>
</evidence>
<name>A0A1I7GKE8_9FIRM</name>
<keyword evidence="3 6" id="KW-0238">DNA-binding</keyword>
<organism evidence="6 7">
    <name type="scientific">Eubacterium pyruvativorans</name>
    <dbReference type="NCBI Taxonomy" id="155865"/>
    <lineage>
        <taxon>Bacteria</taxon>
        <taxon>Bacillati</taxon>
        <taxon>Bacillota</taxon>
        <taxon>Clostridia</taxon>
        <taxon>Eubacteriales</taxon>
        <taxon>Eubacteriaceae</taxon>
        <taxon>Eubacterium</taxon>
    </lineage>
</organism>
<dbReference type="Gene3D" id="3.40.190.290">
    <property type="match status" value="1"/>
</dbReference>
<dbReference type="Proteomes" id="UP000198817">
    <property type="component" value="Unassembled WGS sequence"/>
</dbReference>
<protein>
    <submittedName>
        <fullName evidence="6">DNA-binding transcriptional regulator, LysR family</fullName>
    </submittedName>
</protein>
<reference evidence="6 7" key="1">
    <citation type="submission" date="2016-10" db="EMBL/GenBank/DDBJ databases">
        <authorList>
            <person name="de Groot N.N."/>
        </authorList>
    </citation>
    <scope>NUCLEOTIDE SEQUENCE [LARGE SCALE GENOMIC DNA]</scope>
    <source>
        <strain evidence="6 7">KHGC13</strain>
    </source>
</reference>
<dbReference type="SUPFAM" id="SSF53850">
    <property type="entry name" value="Periplasmic binding protein-like II"/>
    <property type="match status" value="1"/>
</dbReference>
<dbReference type="InterPro" id="IPR036388">
    <property type="entry name" value="WH-like_DNA-bd_sf"/>
</dbReference>
<dbReference type="OrthoDB" id="63123at2"/>
<evidence type="ECO:0000313" key="6">
    <source>
        <dbReference type="EMBL" id="SFU48915.1"/>
    </source>
</evidence>
<evidence type="ECO:0000256" key="4">
    <source>
        <dbReference type="ARBA" id="ARBA00023163"/>
    </source>
</evidence>
<keyword evidence="7" id="KW-1185">Reference proteome</keyword>
<dbReference type="RefSeq" id="WP_090470849.1">
    <property type="nucleotide sequence ID" value="NZ_FOWF01000009.1"/>
</dbReference>
<dbReference type="InterPro" id="IPR050950">
    <property type="entry name" value="HTH-type_LysR_regulators"/>
</dbReference>
<dbReference type="InterPro" id="IPR036390">
    <property type="entry name" value="WH_DNA-bd_sf"/>
</dbReference>
<keyword evidence="4" id="KW-0804">Transcription</keyword>
<dbReference type="STRING" id="155865.SAMN05216515_10969"/>
<evidence type="ECO:0000256" key="1">
    <source>
        <dbReference type="ARBA" id="ARBA00009437"/>
    </source>
</evidence>
<dbReference type="PROSITE" id="PS50931">
    <property type="entry name" value="HTH_LYSR"/>
    <property type="match status" value="1"/>
</dbReference>
<dbReference type="EMBL" id="FPBT01000007">
    <property type="protein sequence ID" value="SFU48915.1"/>
    <property type="molecule type" value="Genomic_DNA"/>
</dbReference>
<dbReference type="GO" id="GO:0003700">
    <property type="term" value="F:DNA-binding transcription factor activity"/>
    <property type="evidence" value="ECO:0007669"/>
    <property type="project" value="InterPro"/>
</dbReference>
<dbReference type="Gene3D" id="1.10.10.10">
    <property type="entry name" value="Winged helix-like DNA-binding domain superfamily/Winged helix DNA-binding domain"/>
    <property type="match status" value="1"/>
</dbReference>
<dbReference type="AlphaFoldDB" id="A0A1I7GKE8"/>
<dbReference type="PRINTS" id="PR00039">
    <property type="entry name" value="HTHLYSR"/>
</dbReference>
<comment type="similarity">
    <text evidence="1">Belongs to the LysR transcriptional regulatory family.</text>
</comment>
<sequence length="294" mass="33011">MEINQCEAVLKAVETGSLSAAAEALNYTQSGITRMIRSLENELGYEVFFRSKHGVTLTENGKAMLPLFTEIVRAHSNAKEFSSRLTGLLRGTLNIGTYFSISALCLPPILKGFCALYPGISINLTEGGNRETYEWLNDGLMDFCFCAKPSDNVPCQWIPLFEDEIVVWLPKGHELENQSSFPIKRLEQEPFIHTSPDHDTDQDRLLRQFSLHPDTRFSTRDGFSTYKMVAAGLGISFNQRLISRDWKDEIIELPLDPPQYISLGIAAPTTRELSPAAKVFIEYAEKEITQSPPV</sequence>
<feature type="domain" description="HTH lysR-type" evidence="5">
    <location>
        <begin position="1"/>
        <end position="58"/>
    </location>
</feature>
<dbReference type="InterPro" id="IPR000847">
    <property type="entry name" value="LysR_HTH_N"/>
</dbReference>
<dbReference type="GO" id="GO:0005829">
    <property type="term" value="C:cytosol"/>
    <property type="evidence" value="ECO:0007669"/>
    <property type="project" value="TreeGrafter"/>
</dbReference>
<dbReference type="CDD" id="cd05466">
    <property type="entry name" value="PBP2_LTTR_substrate"/>
    <property type="match status" value="1"/>
</dbReference>
<dbReference type="PANTHER" id="PTHR30419">
    <property type="entry name" value="HTH-TYPE TRANSCRIPTIONAL REGULATOR YBHD"/>
    <property type="match status" value="1"/>
</dbReference>
<dbReference type="InterPro" id="IPR005119">
    <property type="entry name" value="LysR_subst-bd"/>
</dbReference>
<dbReference type="Pfam" id="PF00126">
    <property type="entry name" value="HTH_1"/>
    <property type="match status" value="1"/>
</dbReference>